<sequence>MSLFNPTDLNCPSCDRSFSFELCASVNADRRPDLRQAILDETFQRATCPHCQGTVRMEPRLSYLDVGRGQWMAAFPRNKVDDWKALEASALDSFNRAFGAGASAAERELGDALKARVVFSWEALREKLLAFDAGLDDVALEELKLLLLRDMQEPPLPLGAELRLTGVASDTGDLDFTVLDRQGQSLESLTVPRDLLAEVTGDPEGWAELTRSLQAGPFVDVQRLSRGQ</sequence>
<name>A0ABU5HH25_9BACT</name>
<organism evidence="2 3">
    <name type="scientific">Hyalangium rubrum</name>
    <dbReference type="NCBI Taxonomy" id="3103134"/>
    <lineage>
        <taxon>Bacteria</taxon>
        <taxon>Pseudomonadati</taxon>
        <taxon>Myxococcota</taxon>
        <taxon>Myxococcia</taxon>
        <taxon>Myxococcales</taxon>
        <taxon>Cystobacterineae</taxon>
        <taxon>Archangiaceae</taxon>
        <taxon>Hyalangium</taxon>
    </lineage>
</organism>
<proteinExistence type="predicted"/>
<feature type="domain" description="CpXC" evidence="1">
    <location>
        <begin position="9"/>
        <end position="143"/>
    </location>
</feature>
<evidence type="ECO:0000259" key="1">
    <source>
        <dbReference type="Pfam" id="PF14353"/>
    </source>
</evidence>
<dbReference type="Proteomes" id="UP001291309">
    <property type="component" value="Unassembled WGS sequence"/>
</dbReference>
<accession>A0ABU5HH25</accession>
<evidence type="ECO:0000313" key="2">
    <source>
        <dbReference type="EMBL" id="MDY7232449.1"/>
    </source>
</evidence>
<dbReference type="EMBL" id="JAXIVS010000020">
    <property type="protein sequence ID" value="MDY7232449.1"/>
    <property type="molecule type" value="Genomic_DNA"/>
</dbReference>
<dbReference type="RefSeq" id="WP_321551163.1">
    <property type="nucleotide sequence ID" value="NZ_JAXIVS010000020.1"/>
</dbReference>
<comment type="caution">
    <text evidence="2">The sequence shown here is derived from an EMBL/GenBank/DDBJ whole genome shotgun (WGS) entry which is preliminary data.</text>
</comment>
<evidence type="ECO:0000313" key="3">
    <source>
        <dbReference type="Proteomes" id="UP001291309"/>
    </source>
</evidence>
<protein>
    <submittedName>
        <fullName evidence="2">CpXC domain-containing protein</fullName>
    </submittedName>
</protein>
<keyword evidence="3" id="KW-1185">Reference proteome</keyword>
<dbReference type="Pfam" id="PF14353">
    <property type="entry name" value="CpXC"/>
    <property type="match status" value="1"/>
</dbReference>
<gene>
    <name evidence="2" type="ORF">SYV04_39040</name>
</gene>
<reference evidence="2 3" key="1">
    <citation type="submission" date="2023-12" db="EMBL/GenBank/DDBJ databases">
        <title>the genome sequence of Hyalangium sp. s54d21.</title>
        <authorList>
            <person name="Zhang X."/>
        </authorList>
    </citation>
    <scope>NUCLEOTIDE SEQUENCE [LARGE SCALE GENOMIC DNA]</scope>
    <source>
        <strain evidence="3">s54d21</strain>
    </source>
</reference>
<dbReference type="InterPro" id="IPR025682">
    <property type="entry name" value="CpXC_dom"/>
</dbReference>